<organism evidence="18 19">
    <name type="scientific">Tardibacter chloracetimidivorans</name>
    <dbReference type="NCBI Taxonomy" id="1921510"/>
    <lineage>
        <taxon>Bacteria</taxon>
        <taxon>Pseudomonadati</taxon>
        <taxon>Pseudomonadota</taxon>
        <taxon>Alphaproteobacteria</taxon>
        <taxon>Sphingomonadales</taxon>
        <taxon>Sphingomonadaceae</taxon>
        <taxon>Tardibacter</taxon>
    </lineage>
</organism>
<dbReference type="AlphaFoldDB" id="A0A1L3ZSQ8"/>
<dbReference type="PANTHER" id="PTHR32552:SF81">
    <property type="entry name" value="TONB-DEPENDENT OUTER MEMBRANE RECEPTOR"/>
    <property type="match status" value="1"/>
</dbReference>
<evidence type="ECO:0000256" key="1">
    <source>
        <dbReference type="ARBA" id="ARBA00004571"/>
    </source>
</evidence>
<evidence type="ECO:0000256" key="2">
    <source>
        <dbReference type="ARBA" id="ARBA00022448"/>
    </source>
</evidence>
<evidence type="ECO:0000256" key="6">
    <source>
        <dbReference type="ARBA" id="ARBA00022729"/>
    </source>
</evidence>
<evidence type="ECO:0000256" key="10">
    <source>
        <dbReference type="ARBA" id="ARBA00023136"/>
    </source>
</evidence>
<keyword evidence="2 12" id="KW-0813">Transport</keyword>
<dbReference type="Gene3D" id="2.40.170.20">
    <property type="entry name" value="TonB-dependent receptor, beta-barrel domain"/>
    <property type="match status" value="1"/>
</dbReference>
<evidence type="ECO:0000259" key="16">
    <source>
        <dbReference type="Pfam" id="PF00593"/>
    </source>
</evidence>
<dbReference type="EMBL" id="CP018221">
    <property type="protein sequence ID" value="API58657.1"/>
    <property type="molecule type" value="Genomic_DNA"/>
</dbReference>
<keyword evidence="3 12" id="KW-1134">Transmembrane beta strand</keyword>
<dbReference type="InterPro" id="IPR010917">
    <property type="entry name" value="TonB_rcpt_CS"/>
</dbReference>
<keyword evidence="5 12" id="KW-0812">Transmembrane</keyword>
<evidence type="ECO:0000256" key="3">
    <source>
        <dbReference type="ARBA" id="ARBA00022452"/>
    </source>
</evidence>
<dbReference type="CDD" id="cd01347">
    <property type="entry name" value="ligand_gated_channel"/>
    <property type="match status" value="1"/>
</dbReference>
<keyword evidence="10 12" id="KW-0472">Membrane</keyword>
<dbReference type="PROSITE" id="PS52016">
    <property type="entry name" value="TONB_DEPENDENT_REC_3"/>
    <property type="match status" value="1"/>
</dbReference>
<evidence type="ECO:0000313" key="19">
    <source>
        <dbReference type="Proteomes" id="UP000182063"/>
    </source>
</evidence>
<evidence type="ECO:0000256" key="9">
    <source>
        <dbReference type="ARBA" id="ARBA00023077"/>
    </source>
</evidence>
<dbReference type="InterPro" id="IPR012910">
    <property type="entry name" value="Plug_dom"/>
</dbReference>
<evidence type="ECO:0000256" key="4">
    <source>
        <dbReference type="ARBA" id="ARBA00022496"/>
    </source>
</evidence>
<feature type="signal peptide" evidence="15">
    <location>
        <begin position="1"/>
        <end position="27"/>
    </location>
</feature>
<sequence length="786" mass="84926">MKKLALRHSVAVVALVGGAFPFSSAMAQTVAGPDQVRAESTADQGIGEIVVTAQKRAQNLSDVGITIAVASGEQLQTAGVVDVGQLAAVVPSFTASTSSLGSPVFSLRGINFNSFQRSAPPAVATYIDEAPLPYPQMTQAMLLDIERLEVLKGPQGTLFGQNATAGSINAIAAKPTSVLSAGFQVDVDNWGQTTLQGFVSGPISDTLRARVAAGTTQFGGWQKGYFLNNQKNGDQNKGSARLLLDWEPTDRLKISTNFNASFDRSEQLQPQIVDITLANPAAPSPNLLLYRDHPARRARDADFDLGLDTRAKNHMYQAVLRVDYDITDDLTFTSLTNYIDWSSRTPFDNDGSASLQQVSTQISEIKTFTQEVRLTGKIPSANINYVLGASYANDDIVEGADQVYYAYSGFPPNSPARWIYDLGQRASAVFANLDYEIAPGLTLTGGARYTETRQKINGCTFDRGGGGIAGTAGFLAQIGADVFYGPGVRNVASAYLPGGCATIDDTGASPTFLPSFTDQSQKEHNVSWRAGVNYKVAPDNLLYALVSRGYKAGTYPVIINFFQSGVKGVKQEELTSYEVGAKLSFLDRRVQFNLSGFYYDYKNKQFFSYQPVFAGLTTATLLNIPKSKVKGIDAELITRLTPELTVRGAITYIDTKVGRFNGFDFTGARFDFTGSEFNFAPPVAATADAEYRTGIGGDLEGFVGGSLTYNARTFADLGEPDRFKVPAYTLLDARIGIESSHGWRVSVWGRNLTNEYYWNSVNSGGDESNRVAGAPRTFGASFGYRF</sequence>
<comment type="subcellular location">
    <subcellularLocation>
        <location evidence="1 12">Cell outer membrane</location>
        <topology evidence="1 12">Multi-pass membrane protein</topology>
    </subcellularLocation>
</comment>
<evidence type="ECO:0000256" key="15">
    <source>
        <dbReference type="SAM" id="SignalP"/>
    </source>
</evidence>
<dbReference type="SUPFAM" id="SSF56935">
    <property type="entry name" value="Porins"/>
    <property type="match status" value="1"/>
</dbReference>
<keyword evidence="11 12" id="KW-0998">Cell outer membrane</keyword>
<feature type="domain" description="TonB-dependent receptor plug" evidence="17">
    <location>
        <begin position="61"/>
        <end position="166"/>
    </location>
</feature>
<dbReference type="PROSITE" id="PS01156">
    <property type="entry name" value="TONB_DEPENDENT_REC_2"/>
    <property type="match status" value="1"/>
</dbReference>
<keyword evidence="9 14" id="KW-0798">TonB box</keyword>
<proteinExistence type="inferred from homology"/>
<reference evidence="19" key="1">
    <citation type="submission" date="2016-11" db="EMBL/GenBank/DDBJ databases">
        <title>Complete Genome Sequence of alachlor-degrading Sphingomonas sp. strain JJ-A5.</title>
        <authorList>
            <person name="Lee H."/>
            <person name="Ka J.-O."/>
        </authorList>
    </citation>
    <scope>NUCLEOTIDE SEQUENCE [LARGE SCALE GENOMIC DNA]</scope>
    <source>
        <strain evidence="19">JJ-A5</strain>
    </source>
</reference>
<feature type="domain" description="TonB-dependent receptor-like beta-barrel" evidence="16">
    <location>
        <begin position="293"/>
        <end position="752"/>
    </location>
</feature>
<dbReference type="InterPro" id="IPR000531">
    <property type="entry name" value="Beta-barrel_TonB"/>
</dbReference>
<dbReference type="KEGG" id="sphj:BSL82_04480"/>
<evidence type="ECO:0000256" key="5">
    <source>
        <dbReference type="ARBA" id="ARBA00022692"/>
    </source>
</evidence>
<evidence type="ECO:0000256" key="8">
    <source>
        <dbReference type="ARBA" id="ARBA00023065"/>
    </source>
</evidence>
<keyword evidence="19" id="KW-1185">Reference proteome</keyword>
<dbReference type="PANTHER" id="PTHR32552">
    <property type="entry name" value="FERRICHROME IRON RECEPTOR-RELATED"/>
    <property type="match status" value="1"/>
</dbReference>
<keyword evidence="7" id="KW-0408">Iron</keyword>
<evidence type="ECO:0008006" key="20">
    <source>
        <dbReference type="Google" id="ProtNLM"/>
    </source>
</evidence>
<comment type="similarity">
    <text evidence="12 14">Belongs to the TonB-dependent receptor family.</text>
</comment>
<keyword evidence="4" id="KW-0410">Iron transport</keyword>
<dbReference type="Pfam" id="PF07715">
    <property type="entry name" value="Plug"/>
    <property type="match status" value="1"/>
</dbReference>
<dbReference type="GO" id="GO:0006826">
    <property type="term" value="P:iron ion transport"/>
    <property type="evidence" value="ECO:0007669"/>
    <property type="project" value="UniProtKB-KW"/>
</dbReference>
<dbReference type="InterPro" id="IPR039426">
    <property type="entry name" value="TonB-dep_rcpt-like"/>
</dbReference>
<evidence type="ECO:0000256" key="7">
    <source>
        <dbReference type="ARBA" id="ARBA00023004"/>
    </source>
</evidence>
<evidence type="ECO:0000256" key="12">
    <source>
        <dbReference type="PROSITE-ProRule" id="PRU01360"/>
    </source>
</evidence>
<gene>
    <name evidence="18" type="ORF">BSL82_04480</name>
</gene>
<protein>
    <recommendedName>
        <fullName evidence="20">TonB-dependent receptor</fullName>
    </recommendedName>
</protein>
<dbReference type="InterPro" id="IPR036942">
    <property type="entry name" value="Beta-barrel_TonB_sf"/>
</dbReference>
<dbReference type="OrthoDB" id="127311at2"/>
<dbReference type="Proteomes" id="UP000182063">
    <property type="component" value="Chromosome"/>
</dbReference>
<evidence type="ECO:0000256" key="13">
    <source>
        <dbReference type="PROSITE-ProRule" id="PRU10144"/>
    </source>
</evidence>
<dbReference type="Pfam" id="PF00593">
    <property type="entry name" value="TonB_dep_Rec_b-barrel"/>
    <property type="match status" value="1"/>
</dbReference>
<feature type="chain" id="PRO_5012701805" description="TonB-dependent receptor" evidence="15">
    <location>
        <begin position="28"/>
        <end position="786"/>
    </location>
</feature>
<accession>A0A1L3ZSQ8</accession>
<evidence type="ECO:0000259" key="17">
    <source>
        <dbReference type="Pfam" id="PF07715"/>
    </source>
</evidence>
<keyword evidence="8" id="KW-0406">Ion transport</keyword>
<dbReference type="STRING" id="1921510.BSL82_04480"/>
<dbReference type="GO" id="GO:0009279">
    <property type="term" value="C:cell outer membrane"/>
    <property type="evidence" value="ECO:0007669"/>
    <property type="project" value="UniProtKB-SubCell"/>
</dbReference>
<evidence type="ECO:0000256" key="14">
    <source>
        <dbReference type="RuleBase" id="RU003357"/>
    </source>
</evidence>
<evidence type="ECO:0000313" key="18">
    <source>
        <dbReference type="EMBL" id="API58657.1"/>
    </source>
</evidence>
<feature type="short sequence motif" description="TonB C-terminal box" evidence="13">
    <location>
        <begin position="769"/>
        <end position="786"/>
    </location>
</feature>
<keyword evidence="6 15" id="KW-0732">Signal</keyword>
<dbReference type="RefSeq" id="WP_072596217.1">
    <property type="nucleotide sequence ID" value="NZ_CP018221.1"/>
</dbReference>
<name>A0A1L3ZSQ8_9SPHN</name>
<evidence type="ECO:0000256" key="11">
    <source>
        <dbReference type="ARBA" id="ARBA00023237"/>
    </source>
</evidence>